<accession>A0ABQ5G2T8</accession>
<keyword evidence="1" id="KW-0808">Transferase</keyword>
<dbReference type="GO" id="GO:0003964">
    <property type="term" value="F:RNA-directed DNA polymerase activity"/>
    <property type="evidence" value="ECO:0007669"/>
    <property type="project" value="UniProtKB-KW"/>
</dbReference>
<dbReference type="PANTHER" id="PTHR48475:SF2">
    <property type="entry name" value="RIBONUCLEASE H"/>
    <property type="match status" value="1"/>
</dbReference>
<keyword evidence="5" id="KW-0378">Hydrolase</keyword>
<dbReference type="InterPro" id="IPR001584">
    <property type="entry name" value="Integrase_cat-core"/>
</dbReference>
<dbReference type="InterPro" id="IPR036397">
    <property type="entry name" value="RNaseH_sf"/>
</dbReference>
<dbReference type="InterPro" id="IPR041373">
    <property type="entry name" value="RT_RNaseH"/>
</dbReference>
<feature type="compositionally biased region" description="Basic and acidic residues" evidence="7">
    <location>
        <begin position="18"/>
        <end position="43"/>
    </location>
</feature>
<evidence type="ECO:0000256" key="4">
    <source>
        <dbReference type="ARBA" id="ARBA00022759"/>
    </source>
</evidence>
<reference evidence="9" key="1">
    <citation type="journal article" date="2022" name="Int. J. Mol. Sci.">
        <title>Draft Genome of Tanacetum Coccineum: Genomic Comparison of Closely Related Tanacetum-Family Plants.</title>
        <authorList>
            <person name="Yamashiro T."/>
            <person name="Shiraishi A."/>
            <person name="Nakayama K."/>
            <person name="Satake H."/>
        </authorList>
    </citation>
    <scope>NUCLEOTIDE SEQUENCE</scope>
</reference>
<dbReference type="PROSITE" id="PS50994">
    <property type="entry name" value="INTEGRASE"/>
    <property type="match status" value="1"/>
</dbReference>
<evidence type="ECO:0000256" key="6">
    <source>
        <dbReference type="ARBA" id="ARBA00022918"/>
    </source>
</evidence>
<dbReference type="EMBL" id="BQNB010018021">
    <property type="protein sequence ID" value="GJT69806.1"/>
    <property type="molecule type" value="Genomic_DNA"/>
</dbReference>
<dbReference type="Gene3D" id="3.30.420.10">
    <property type="entry name" value="Ribonuclease H-like superfamily/Ribonuclease H"/>
    <property type="match status" value="2"/>
</dbReference>
<evidence type="ECO:0000256" key="1">
    <source>
        <dbReference type="ARBA" id="ARBA00022679"/>
    </source>
</evidence>
<protein>
    <submittedName>
        <fullName evidence="9">Reverse transcriptase domain-containing protein</fullName>
    </submittedName>
</protein>
<evidence type="ECO:0000259" key="8">
    <source>
        <dbReference type="PROSITE" id="PS50994"/>
    </source>
</evidence>
<evidence type="ECO:0000256" key="7">
    <source>
        <dbReference type="SAM" id="MobiDB-lite"/>
    </source>
</evidence>
<dbReference type="InterPro" id="IPR012337">
    <property type="entry name" value="RNaseH-like_sf"/>
</dbReference>
<evidence type="ECO:0000313" key="9">
    <source>
        <dbReference type="EMBL" id="GJT69806.1"/>
    </source>
</evidence>
<dbReference type="Proteomes" id="UP001151760">
    <property type="component" value="Unassembled WGS sequence"/>
</dbReference>
<keyword evidence="6 9" id="KW-0695">RNA-directed DNA polymerase</keyword>
<comment type="caution">
    <text evidence="9">The sequence shown here is derived from an EMBL/GenBank/DDBJ whole genome shotgun (WGS) entry which is preliminary data.</text>
</comment>
<gene>
    <name evidence="9" type="ORF">Tco_1029092</name>
</gene>
<sequence length="591" mass="68281">MRLWDGRGDVLRSCCKHERNKSMSRKGERSHEVAISKNAERGTKPQWKASKLEQIFIKVHGEIPTFLYDFEKLHKKERLPMDRISEKSIPGDEKTYHRASAPHSAKAKGRTDNALKVPEINYNSMEKLILSLVHTSRRLRRYFQAYTVVVITDQPIKQILSRPENVERMAKWHFELAAEEDSSPTPEPWILFTDGSSCLEVSGAGLILINPEGMEFTYALMFKFDASNNEAEYEALVAGIFAHLTKQVLVEVLKEKSIEKKEILAVVEEEGYFWMTPLLEYLTDGTLPAEAKKARAIKIKLRQYVVIGGILYRKSFLEPWLRGVSSTPAEIRDERNSWGELQHALWQGNVMIAKSIGQYPKTPQQKLTPITSPWPFYKWRIDISGLFPEVQGRMKFLIVAIDYFTKWIKAKPIATITGNQIKKYVWDNITRTGDTPFSLTSDTEAVIPIEIGMPLLRFAEVNQTQNDEALLLNLDMLEEKRVKAAIREAKSKTRMEKYYNAKIQKRRHTSVNLEYEGLEEMLPLTSIMFLALGWHLEEIHMTWAHLEKKRTRLRLYTIYLEEGDGIAGFKRQRRDFYGDDVMDLTTVSGRS</sequence>
<evidence type="ECO:0000313" key="10">
    <source>
        <dbReference type="Proteomes" id="UP001151760"/>
    </source>
</evidence>
<feature type="domain" description="Integrase catalytic" evidence="8">
    <location>
        <begin position="371"/>
        <end position="460"/>
    </location>
</feature>
<keyword evidence="10" id="KW-1185">Reference proteome</keyword>
<proteinExistence type="predicted"/>
<evidence type="ECO:0000256" key="5">
    <source>
        <dbReference type="ARBA" id="ARBA00022801"/>
    </source>
</evidence>
<dbReference type="Pfam" id="PF17917">
    <property type="entry name" value="RT_RNaseH"/>
    <property type="match status" value="1"/>
</dbReference>
<dbReference type="SUPFAM" id="SSF53098">
    <property type="entry name" value="Ribonuclease H-like"/>
    <property type="match status" value="2"/>
</dbReference>
<evidence type="ECO:0000256" key="3">
    <source>
        <dbReference type="ARBA" id="ARBA00022722"/>
    </source>
</evidence>
<organism evidence="9 10">
    <name type="scientific">Tanacetum coccineum</name>
    <dbReference type="NCBI Taxonomy" id="301880"/>
    <lineage>
        <taxon>Eukaryota</taxon>
        <taxon>Viridiplantae</taxon>
        <taxon>Streptophyta</taxon>
        <taxon>Embryophyta</taxon>
        <taxon>Tracheophyta</taxon>
        <taxon>Spermatophyta</taxon>
        <taxon>Magnoliopsida</taxon>
        <taxon>eudicotyledons</taxon>
        <taxon>Gunneridae</taxon>
        <taxon>Pentapetalae</taxon>
        <taxon>asterids</taxon>
        <taxon>campanulids</taxon>
        <taxon>Asterales</taxon>
        <taxon>Asteraceae</taxon>
        <taxon>Asteroideae</taxon>
        <taxon>Anthemideae</taxon>
        <taxon>Anthemidinae</taxon>
        <taxon>Tanacetum</taxon>
    </lineage>
</organism>
<name>A0ABQ5G2T8_9ASTR</name>
<reference evidence="9" key="2">
    <citation type="submission" date="2022-01" db="EMBL/GenBank/DDBJ databases">
        <authorList>
            <person name="Yamashiro T."/>
            <person name="Shiraishi A."/>
            <person name="Satake H."/>
            <person name="Nakayama K."/>
        </authorList>
    </citation>
    <scope>NUCLEOTIDE SEQUENCE</scope>
</reference>
<feature type="region of interest" description="Disordered" evidence="7">
    <location>
        <begin position="18"/>
        <end position="44"/>
    </location>
</feature>
<dbReference type="PANTHER" id="PTHR48475">
    <property type="entry name" value="RIBONUCLEASE H"/>
    <property type="match status" value="1"/>
</dbReference>
<keyword evidence="3" id="KW-0540">Nuclease</keyword>
<evidence type="ECO:0000256" key="2">
    <source>
        <dbReference type="ARBA" id="ARBA00022695"/>
    </source>
</evidence>
<keyword evidence="2" id="KW-0548">Nucleotidyltransferase</keyword>
<keyword evidence="4" id="KW-0255">Endonuclease</keyword>